<evidence type="ECO:0000313" key="2">
    <source>
        <dbReference type="EMBL" id="GED25304.1"/>
    </source>
</evidence>
<evidence type="ECO:0000256" key="1">
    <source>
        <dbReference type="SAM" id="MobiDB-lite"/>
    </source>
</evidence>
<name>A0ABQ0SRQ5_9BACL</name>
<protein>
    <submittedName>
        <fullName evidence="2">Uncharacterized protein</fullName>
    </submittedName>
</protein>
<dbReference type="Proteomes" id="UP000317180">
    <property type="component" value="Unassembled WGS sequence"/>
</dbReference>
<comment type="caution">
    <text evidence="2">The sequence shown here is derived from an EMBL/GenBank/DDBJ whole genome shotgun (WGS) entry which is preliminary data.</text>
</comment>
<keyword evidence="3" id="KW-1185">Reference proteome</keyword>
<accession>A0ABQ0SRQ5</accession>
<feature type="region of interest" description="Disordered" evidence="1">
    <location>
        <begin position="18"/>
        <end position="43"/>
    </location>
</feature>
<dbReference type="EMBL" id="BJOD01000012">
    <property type="protein sequence ID" value="GED25304.1"/>
    <property type="molecule type" value="Genomic_DNA"/>
</dbReference>
<proteinExistence type="predicted"/>
<reference evidence="2 3" key="1">
    <citation type="submission" date="2019-06" db="EMBL/GenBank/DDBJ databases">
        <title>Whole genome shotgun sequence of Brevibacillus agri NBRC 15538.</title>
        <authorList>
            <person name="Hosoyama A."/>
            <person name="Uohara A."/>
            <person name="Ohji S."/>
            <person name="Ichikawa N."/>
        </authorList>
    </citation>
    <scope>NUCLEOTIDE SEQUENCE [LARGE SCALE GENOMIC DNA]</scope>
    <source>
        <strain evidence="2 3">NBRC 15538</strain>
    </source>
</reference>
<organism evidence="2 3">
    <name type="scientific">Brevibacillus agri</name>
    <dbReference type="NCBI Taxonomy" id="51101"/>
    <lineage>
        <taxon>Bacteria</taxon>
        <taxon>Bacillati</taxon>
        <taxon>Bacillota</taxon>
        <taxon>Bacilli</taxon>
        <taxon>Bacillales</taxon>
        <taxon>Paenibacillaceae</taxon>
        <taxon>Brevibacillus</taxon>
    </lineage>
</organism>
<evidence type="ECO:0000313" key="3">
    <source>
        <dbReference type="Proteomes" id="UP000317180"/>
    </source>
</evidence>
<gene>
    <name evidence="2" type="ORF">BAG01nite_14060</name>
</gene>
<sequence>MRFAHFLLGILMVTIRQDDQTDQGKGGDNWGQDAQKKLTPSSADDYSVHMERVIMKEIAYIRLSKGRIGTGRSERRGSFQP</sequence>